<feature type="domain" description="Thioredoxin" evidence="2">
    <location>
        <begin position="23"/>
        <end position="167"/>
    </location>
</feature>
<evidence type="ECO:0000256" key="1">
    <source>
        <dbReference type="SAM" id="SignalP"/>
    </source>
</evidence>
<dbReference type="InterPro" id="IPR000866">
    <property type="entry name" value="AhpC/TSA"/>
</dbReference>
<name>A0A6C0GQQ4_9BACT</name>
<dbReference type="GO" id="GO:0016209">
    <property type="term" value="F:antioxidant activity"/>
    <property type="evidence" value="ECO:0007669"/>
    <property type="project" value="InterPro"/>
</dbReference>
<sequence length="168" mass="19420">MKYLLIFLLFGFNLFAHAQKGNFVINTQASPLIFKDIDGVEVNLEKYKGKVIVLNFWNIGCTGCEEERADLNKIYHRTKNDKLVFLSVTMNKEEKIKDWLGKHPIDYPILGNVDFLGMKGNEFFQIQCMPTTIVIDKENRVVYNQCKTIFEKENGPAFEKLLSESLSK</sequence>
<gene>
    <name evidence="3" type="ORF">GXP67_29055</name>
</gene>
<proteinExistence type="predicted"/>
<dbReference type="GO" id="GO:0016491">
    <property type="term" value="F:oxidoreductase activity"/>
    <property type="evidence" value="ECO:0007669"/>
    <property type="project" value="InterPro"/>
</dbReference>
<dbReference type="AlphaFoldDB" id="A0A6C0GQQ4"/>
<dbReference type="EMBL" id="CP048222">
    <property type="protein sequence ID" value="QHT70415.1"/>
    <property type="molecule type" value="Genomic_DNA"/>
</dbReference>
<dbReference type="InterPro" id="IPR036249">
    <property type="entry name" value="Thioredoxin-like_sf"/>
</dbReference>
<dbReference type="Proteomes" id="UP000480178">
    <property type="component" value="Chromosome"/>
</dbReference>
<organism evidence="3 4">
    <name type="scientific">Rhodocytophaga rosea</name>
    <dbReference type="NCBI Taxonomy" id="2704465"/>
    <lineage>
        <taxon>Bacteria</taxon>
        <taxon>Pseudomonadati</taxon>
        <taxon>Bacteroidota</taxon>
        <taxon>Cytophagia</taxon>
        <taxon>Cytophagales</taxon>
        <taxon>Rhodocytophagaceae</taxon>
        <taxon>Rhodocytophaga</taxon>
    </lineage>
</organism>
<dbReference type="SUPFAM" id="SSF52833">
    <property type="entry name" value="Thioredoxin-like"/>
    <property type="match status" value="1"/>
</dbReference>
<feature type="chain" id="PRO_5025594544" evidence="1">
    <location>
        <begin position="19"/>
        <end position="168"/>
    </location>
</feature>
<dbReference type="Gene3D" id="3.40.30.10">
    <property type="entry name" value="Glutaredoxin"/>
    <property type="match status" value="1"/>
</dbReference>
<protein>
    <submittedName>
        <fullName evidence="3">TlpA family protein disulfide reductase</fullName>
    </submittedName>
</protein>
<evidence type="ECO:0000313" key="3">
    <source>
        <dbReference type="EMBL" id="QHT70415.1"/>
    </source>
</evidence>
<dbReference type="RefSeq" id="WP_162446393.1">
    <property type="nucleotide sequence ID" value="NZ_CP048222.1"/>
</dbReference>
<reference evidence="3 4" key="1">
    <citation type="submission" date="2020-01" db="EMBL/GenBank/DDBJ databases">
        <authorList>
            <person name="Kim M.K."/>
        </authorList>
    </citation>
    <scope>NUCLEOTIDE SEQUENCE [LARGE SCALE GENOMIC DNA]</scope>
    <source>
        <strain evidence="3 4">172606-1</strain>
    </source>
</reference>
<dbReference type="CDD" id="cd02966">
    <property type="entry name" value="TlpA_like_family"/>
    <property type="match status" value="1"/>
</dbReference>
<dbReference type="Pfam" id="PF00578">
    <property type="entry name" value="AhpC-TSA"/>
    <property type="match status" value="1"/>
</dbReference>
<dbReference type="PROSITE" id="PS51352">
    <property type="entry name" value="THIOREDOXIN_2"/>
    <property type="match status" value="1"/>
</dbReference>
<keyword evidence="4" id="KW-1185">Reference proteome</keyword>
<evidence type="ECO:0000259" key="2">
    <source>
        <dbReference type="PROSITE" id="PS51352"/>
    </source>
</evidence>
<accession>A0A6C0GQQ4</accession>
<feature type="signal peptide" evidence="1">
    <location>
        <begin position="1"/>
        <end position="18"/>
    </location>
</feature>
<dbReference type="PANTHER" id="PTHR42852">
    <property type="entry name" value="THIOL:DISULFIDE INTERCHANGE PROTEIN DSBE"/>
    <property type="match status" value="1"/>
</dbReference>
<dbReference type="KEGG" id="rhoz:GXP67_29055"/>
<dbReference type="PANTHER" id="PTHR42852:SF13">
    <property type="entry name" value="PROTEIN DIPZ"/>
    <property type="match status" value="1"/>
</dbReference>
<keyword evidence="1" id="KW-0732">Signal</keyword>
<dbReference type="InterPro" id="IPR050553">
    <property type="entry name" value="Thioredoxin_ResA/DsbE_sf"/>
</dbReference>
<dbReference type="InterPro" id="IPR013766">
    <property type="entry name" value="Thioredoxin_domain"/>
</dbReference>
<evidence type="ECO:0000313" key="4">
    <source>
        <dbReference type="Proteomes" id="UP000480178"/>
    </source>
</evidence>